<dbReference type="AlphaFoldDB" id="A0A7J8AVD7"/>
<feature type="domain" description="Large ribosomal subunit protein uL15/eL18" evidence="6">
    <location>
        <begin position="39"/>
        <end position="152"/>
    </location>
</feature>
<evidence type="ECO:0000259" key="6">
    <source>
        <dbReference type="Pfam" id="PF17135"/>
    </source>
</evidence>
<evidence type="ECO:0000313" key="7">
    <source>
        <dbReference type="EMBL" id="KAF6390378.1"/>
    </source>
</evidence>
<evidence type="ECO:0000256" key="3">
    <source>
        <dbReference type="ARBA" id="ARBA00022980"/>
    </source>
</evidence>
<comment type="similarity">
    <text evidence="1">Belongs to the eukaryotic ribosomal protein eL18 family.</text>
</comment>
<sequence>MNLFHLKDCPIGLHSLFPDLVEQEAPSWELTSVTTKTDRFGAREPKNQGIYLRLLVKLYSFLDKLTNSTFNHAVLKRLLRSRTTRPPLSLSRMIPKMKLPGREGKTAVVVGTITDDVRVQEVPKLKVCALRVSSRAWNRNVKAGGKILTLDSPRAVALSCSLVRARAETCRGMSARPLETRAATPNPTCAPRAGSLSTPEA</sequence>
<feature type="region of interest" description="Disordered" evidence="5">
    <location>
        <begin position="178"/>
        <end position="201"/>
    </location>
</feature>
<evidence type="ECO:0000256" key="1">
    <source>
        <dbReference type="ARBA" id="ARBA00006815"/>
    </source>
</evidence>
<dbReference type="InterPro" id="IPR036227">
    <property type="entry name" value="Ribosomal_uL15/eL18_sf"/>
</dbReference>
<dbReference type="InterPro" id="IPR000039">
    <property type="entry name" value="Ribosomal_eL18"/>
</dbReference>
<dbReference type="Proteomes" id="UP000585614">
    <property type="component" value="Unassembled WGS sequence"/>
</dbReference>
<dbReference type="GO" id="GO:0003735">
    <property type="term" value="F:structural constituent of ribosome"/>
    <property type="evidence" value="ECO:0007669"/>
    <property type="project" value="InterPro"/>
</dbReference>
<keyword evidence="3" id="KW-0689">Ribosomal protein</keyword>
<comment type="caution">
    <text evidence="7">The sequence shown here is derived from an EMBL/GenBank/DDBJ whole genome shotgun (WGS) entry which is preliminary data.</text>
</comment>
<accession>A0A7J8AVD7</accession>
<dbReference type="PANTHER" id="PTHR10934:SF2">
    <property type="entry name" value="LARGE RIBOSOMAL SUBUNIT PROTEIN EL18"/>
    <property type="match status" value="1"/>
</dbReference>
<dbReference type="PANTHER" id="PTHR10934">
    <property type="entry name" value="60S RIBOSOMAL PROTEIN L18"/>
    <property type="match status" value="1"/>
</dbReference>
<protein>
    <recommendedName>
        <fullName evidence="6">Large ribosomal subunit protein uL15/eL18 domain-containing protein</fullName>
    </recommendedName>
</protein>
<evidence type="ECO:0000313" key="8">
    <source>
        <dbReference type="Proteomes" id="UP000585614"/>
    </source>
</evidence>
<dbReference type="PROSITE" id="PS01106">
    <property type="entry name" value="RIBOSOMAL_L18E"/>
    <property type="match status" value="1"/>
</dbReference>
<gene>
    <name evidence="7" type="ORF">mRhiFer1_007943</name>
</gene>
<dbReference type="InterPro" id="IPR021132">
    <property type="entry name" value="Ribosomal_eL18/eL18-A/B/_CS"/>
</dbReference>
<dbReference type="Gene3D" id="3.100.10.10">
    <property type="match status" value="1"/>
</dbReference>
<dbReference type="EMBL" id="JACAGC010000001">
    <property type="protein sequence ID" value="KAF6390378.1"/>
    <property type="molecule type" value="Genomic_DNA"/>
</dbReference>
<dbReference type="SUPFAM" id="SSF52080">
    <property type="entry name" value="Ribosomal proteins L15p and L18e"/>
    <property type="match status" value="1"/>
</dbReference>
<proteinExistence type="inferred from homology"/>
<dbReference type="GO" id="GO:0003723">
    <property type="term" value="F:RNA binding"/>
    <property type="evidence" value="ECO:0007669"/>
    <property type="project" value="TreeGrafter"/>
</dbReference>
<dbReference type="GO" id="GO:0006412">
    <property type="term" value="P:translation"/>
    <property type="evidence" value="ECO:0007669"/>
    <property type="project" value="InterPro"/>
</dbReference>
<reference evidence="7 8" key="1">
    <citation type="journal article" date="2020" name="Nature">
        <title>Six reference-quality genomes reveal evolution of bat adaptations.</title>
        <authorList>
            <person name="Jebb D."/>
            <person name="Huang Z."/>
            <person name="Pippel M."/>
            <person name="Hughes G.M."/>
            <person name="Lavrichenko K."/>
            <person name="Devanna P."/>
            <person name="Winkler S."/>
            <person name="Jermiin L.S."/>
            <person name="Skirmuntt E.C."/>
            <person name="Katzourakis A."/>
            <person name="Burkitt-Gray L."/>
            <person name="Ray D.A."/>
            <person name="Sullivan K.A.M."/>
            <person name="Roscito J.G."/>
            <person name="Kirilenko B.M."/>
            <person name="Davalos L.M."/>
            <person name="Corthals A.P."/>
            <person name="Power M.L."/>
            <person name="Jones G."/>
            <person name="Ransome R.D."/>
            <person name="Dechmann D.K.N."/>
            <person name="Locatelli A.G."/>
            <person name="Puechmaille S.J."/>
            <person name="Fedrigo O."/>
            <person name="Jarvis E.D."/>
            <person name="Hiller M."/>
            <person name="Vernes S.C."/>
            <person name="Myers E.W."/>
            <person name="Teeling E.C."/>
        </authorList>
    </citation>
    <scope>NUCLEOTIDE SEQUENCE [LARGE SCALE GENOMIC DNA]</scope>
    <source>
        <strain evidence="7">MRhiFer1</strain>
        <tissue evidence="7">Lung</tissue>
    </source>
</reference>
<dbReference type="InterPro" id="IPR021131">
    <property type="entry name" value="Ribosomal_uL15/eL18"/>
</dbReference>
<evidence type="ECO:0000256" key="2">
    <source>
        <dbReference type="ARBA" id="ARBA00011133"/>
    </source>
</evidence>
<organism evidence="7 8">
    <name type="scientific">Rhinolophus ferrumequinum</name>
    <name type="common">Greater horseshoe bat</name>
    <dbReference type="NCBI Taxonomy" id="59479"/>
    <lineage>
        <taxon>Eukaryota</taxon>
        <taxon>Metazoa</taxon>
        <taxon>Chordata</taxon>
        <taxon>Craniata</taxon>
        <taxon>Vertebrata</taxon>
        <taxon>Euteleostomi</taxon>
        <taxon>Mammalia</taxon>
        <taxon>Eutheria</taxon>
        <taxon>Laurasiatheria</taxon>
        <taxon>Chiroptera</taxon>
        <taxon>Yinpterochiroptera</taxon>
        <taxon>Rhinolophoidea</taxon>
        <taxon>Rhinolophidae</taxon>
        <taxon>Rhinolophinae</taxon>
        <taxon>Rhinolophus</taxon>
    </lineage>
</organism>
<name>A0A7J8AVD7_RHIFE</name>
<comment type="subunit">
    <text evidence="2">Component of the large ribosomal subunit.</text>
</comment>
<evidence type="ECO:0000256" key="5">
    <source>
        <dbReference type="SAM" id="MobiDB-lite"/>
    </source>
</evidence>
<dbReference type="Pfam" id="PF17135">
    <property type="entry name" value="Ribosomal_L18"/>
    <property type="match status" value="1"/>
</dbReference>
<evidence type="ECO:0000256" key="4">
    <source>
        <dbReference type="ARBA" id="ARBA00023274"/>
    </source>
</evidence>
<keyword evidence="4" id="KW-0687">Ribonucleoprotein</keyword>
<dbReference type="GO" id="GO:0022625">
    <property type="term" value="C:cytosolic large ribosomal subunit"/>
    <property type="evidence" value="ECO:0007669"/>
    <property type="project" value="TreeGrafter"/>
</dbReference>